<evidence type="ECO:0000256" key="11">
    <source>
        <dbReference type="ARBA" id="ARBA00022927"/>
    </source>
</evidence>
<dbReference type="GO" id="GO:0016562">
    <property type="term" value="P:protein import into peroxisome matrix, receptor recycling"/>
    <property type="evidence" value="ECO:0007669"/>
    <property type="project" value="UniProtKB-ARBA"/>
</dbReference>
<dbReference type="InterPro" id="IPR017907">
    <property type="entry name" value="Znf_RING_CS"/>
</dbReference>
<dbReference type="Pfam" id="PF04757">
    <property type="entry name" value="Pex2_Pex12"/>
    <property type="match status" value="1"/>
</dbReference>
<dbReference type="AlphaFoldDB" id="A0A2T6ZLD2"/>
<proteinExistence type="inferred from homology"/>
<comment type="similarity">
    <text evidence="3">Belongs to the pex2/pex10/pex12 family.</text>
</comment>
<keyword evidence="9" id="KW-0833">Ubl conjugation pathway</keyword>
<dbReference type="EMBL" id="NESQ01000193">
    <property type="protein sequence ID" value="PUU76291.1"/>
    <property type="molecule type" value="Genomic_DNA"/>
</dbReference>
<feature type="compositionally biased region" description="Basic and acidic residues" evidence="18">
    <location>
        <begin position="465"/>
        <end position="481"/>
    </location>
</feature>
<evidence type="ECO:0000256" key="8">
    <source>
        <dbReference type="ARBA" id="ARBA00022771"/>
    </source>
</evidence>
<keyword evidence="10" id="KW-0862">Zinc</keyword>
<sequence>MATITATAPAATTSTTTATATATAATGITASPPITDWQLAHQHAQQRITRLQEQRATEASGRNRVASFFGGSNGTEGRPAFRVGQLDTELLDEELLELMKGQLWNGLKYFRPSLKESYEPEFLLLLRAALFKLTIWDHNATYGAALQNLVYVDARSKGPIDQPPTALQKSLYGLVTVGGRYMFSRMNLFLLSRSNPEDSTPFTERLSNLVESLSTLHSGLTLLSFTAFLVTGHYRTLLDRALRMRLVSPTRLVSREVSFEYLNRQLVWHAFTEFLLFILPLIRVSRWRRWWARLNRKIRGSSGVTTTSAGEGYGELSFLPERTCAICHKETDGGTEAMGATSTGAGGKATDVVNPYEAVGCGHIYCYVCLAGKIELEEGDGWTCLRCGNLVKRCRPWRGGLKGLTTVGDWGEDVVDQRRVGFDEGGAADEPEIDTEDLETTASDDDGEGTERADEEVVSDIGSEDTERPGRGRPGFGEKHIAGLWAEETLDESVYNTAEGEDE</sequence>
<evidence type="ECO:0000256" key="15">
    <source>
        <dbReference type="ARBA" id="ARBA00032511"/>
    </source>
</evidence>
<feature type="region of interest" description="Disordered" evidence="18">
    <location>
        <begin position="422"/>
        <end position="503"/>
    </location>
</feature>
<dbReference type="GO" id="GO:0016567">
    <property type="term" value="P:protein ubiquitination"/>
    <property type="evidence" value="ECO:0007669"/>
    <property type="project" value="UniProtKB-ARBA"/>
</dbReference>
<evidence type="ECO:0000256" key="9">
    <source>
        <dbReference type="ARBA" id="ARBA00022786"/>
    </source>
</evidence>
<gene>
    <name evidence="20" type="ORF">B9Z19DRAFT_1102461</name>
</gene>
<comment type="caution">
    <text evidence="20">The sequence shown here is derived from an EMBL/GenBank/DDBJ whole genome shotgun (WGS) entry which is preliminary data.</text>
</comment>
<evidence type="ECO:0000256" key="18">
    <source>
        <dbReference type="SAM" id="MobiDB-lite"/>
    </source>
</evidence>
<keyword evidence="11" id="KW-0653">Protein transport</keyword>
<dbReference type="PANTHER" id="PTHR48178">
    <property type="entry name" value="PEROXISOME BIOGENESIS FACTOR 2"/>
    <property type="match status" value="1"/>
</dbReference>
<evidence type="ECO:0000256" key="16">
    <source>
        <dbReference type="ARBA" id="ARBA00034438"/>
    </source>
</evidence>
<keyword evidence="12" id="KW-1133">Transmembrane helix</keyword>
<evidence type="ECO:0000256" key="3">
    <source>
        <dbReference type="ARBA" id="ARBA00008704"/>
    </source>
</evidence>
<comment type="subcellular location">
    <subcellularLocation>
        <location evidence="1">Peroxisome membrane</location>
        <topology evidence="1">Multi-pass membrane protein</topology>
    </subcellularLocation>
</comment>
<keyword evidence="6" id="KW-0812">Transmembrane</keyword>
<name>A0A2T6ZLD2_TUBBO</name>
<evidence type="ECO:0000256" key="7">
    <source>
        <dbReference type="ARBA" id="ARBA00022723"/>
    </source>
</evidence>
<dbReference type="PROSITE" id="PS00518">
    <property type="entry name" value="ZF_RING_1"/>
    <property type="match status" value="1"/>
</dbReference>
<dbReference type="GO" id="GO:0008270">
    <property type="term" value="F:zinc ion binding"/>
    <property type="evidence" value="ECO:0007669"/>
    <property type="project" value="UniProtKB-KW"/>
</dbReference>
<dbReference type="OrthoDB" id="1701437at2759"/>
<keyword evidence="14" id="KW-0576">Peroxisome</keyword>
<dbReference type="InterPro" id="IPR006845">
    <property type="entry name" value="Pex_N"/>
</dbReference>
<evidence type="ECO:0000259" key="19">
    <source>
        <dbReference type="Pfam" id="PF04757"/>
    </source>
</evidence>
<evidence type="ECO:0000256" key="5">
    <source>
        <dbReference type="ARBA" id="ARBA00022679"/>
    </source>
</evidence>
<keyword evidence="7" id="KW-0479">Metal-binding</keyword>
<evidence type="ECO:0000313" key="21">
    <source>
        <dbReference type="Proteomes" id="UP000244722"/>
    </source>
</evidence>
<evidence type="ECO:0000256" key="14">
    <source>
        <dbReference type="ARBA" id="ARBA00023140"/>
    </source>
</evidence>
<evidence type="ECO:0000256" key="17">
    <source>
        <dbReference type="ARBA" id="ARBA00034523"/>
    </source>
</evidence>
<dbReference type="GO" id="GO:0005778">
    <property type="term" value="C:peroxisomal membrane"/>
    <property type="evidence" value="ECO:0007669"/>
    <property type="project" value="UniProtKB-SubCell"/>
</dbReference>
<keyword evidence="4" id="KW-0813">Transport</keyword>
<dbReference type="STRING" id="42251.A0A2T6ZLD2"/>
<dbReference type="EC" id="2.3.2.36" evidence="17"/>
<evidence type="ECO:0000256" key="4">
    <source>
        <dbReference type="ARBA" id="ARBA00022448"/>
    </source>
</evidence>
<keyword evidence="5" id="KW-0808">Transferase</keyword>
<feature type="compositionally biased region" description="Acidic residues" evidence="18">
    <location>
        <begin position="426"/>
        <end position="464"/>
    </location>
</feature>
<evidence type="ECO:0000313" key="20">
    <source>
        <dbReference type="EMBL" id="PUU76291.1"/>
    </source>
</evidence>
<evidence type="ECO:0000256" key="10">
    <source>
        <dbReference type="ARBA" id="ARBA00022833"/>
    </source>
</evidence>
<protein>
    <recommendedName>
        <fullName evidence="17">RING-type E3 ubiquitin transferase (cysteine targeting)</fullName>
        <ecNumber evidence="17">2.3.2.36</ecNumber>
    </recommendedName>
    <alternativeName>
        <fullName evidence="15">Peroxin-2</fullName>
    </alternativeName>
</protein>
<evidence type="ECO:0000256" key="1">
    <source>
        <dbReference type="ARBA" id="ARBA00004585"/>
    </source>
</evidence>
<evidence type="ECO:0000256" key="2">
    <source>
        <dbReference type="ARBA" id="ARBA00004906"/>
    </source>
</evidence>
<evidence type="ECO:0000256" key="12">
    <source>
        <dbReference type="ARBA" id="ARBA00022989"/>
    </source>
</evidence>
<feature type="domain" description="Pex N-terminal" evidence="19">
    <location>
        <begin position="92"/>
        <end position="286"/>
    </location>
</feature>
<organism evidence="20 21">
    <name type="scientific">Tuber borchii</name>
    <name type="common">White truffle</name>
    <dbReference type="NCBI Taxonomy" id="42251"/>
    <lineage>
        <taxon>Eukaryota</taxon>
        <taxon>Fungi</taxon>
        <taxon>Dikarya</taxon>
        <taxon>Ascomycota</taxon>
        <taxon>Pezizomycotina</taxon>
        <taxon>Pezizomycetes</taxon>
        <taxon>Pezizales</taxon>
        <taxon>Tuberaceae</taxon>
        <taxon>Tuber</taxon>
    </lineage>
</organism>
<dbReference type="PANTHER" id="PTHR48178:SF1">
    <property type="entry name" value="PEROXISOME BIOGENESIS FACTOR 2"/>
    <property type="match status" value="1"/>
</dbReference>
<keyword evidence="13" id="KW-0472">Membrane</keyword>
<evidence type="ECO:0000256" key="6">
    <source>
        <dbReference type="ARBA" id="ARBA00022692"/>
    </source>
</evidence>
<accession>A0A2T6ZLD2</accession>
<keyword evidence="21" id="KW-1185">Reference proteome</keyword>
<dbReference type="Proteomes" id="UP000244722">
    <property type="component" value="Unassembled WGS sequence"/>
</dbReference>
<evidence type="ECO:0000256" key="13">
    <source>
        <dbReference type="ARBA" id="ARBA00023136"/>
    </source>
</evidence>
<reference evidence="20 21" key="1">
    <citation type="submission" date="2017-04" db="EMBL/GenBank/DDBJ databases">
        <title>Draft genome sequence of Tuber borchii Vittad., a whitish edible truffle.</title>
        <authorList>
            <consortium name="DOE Joint Genome Institute"/>
            <person name="Murat C."/>
            <person name="Kuo A."/>
            <person name="Barry K.W."/>
            <person name="Clum A."/>
            <person name="Dockter R.B."/>
            <person name="Fauchery L."/>
            <person name="Iotti M."/>
            <person name="Kohler A."/>
            <person name="Labutti K."/>
            <person name="Lindquist E.A."/>
            <person name="Lipzen A."/>
            <person name="Ohm R.A."/>
            <person name="Wang M."/>
            <person name="Grigoriev I.V."/>
            <person name="Zambonelli A."/>
            <person name="Martin F.M."/>
        </authorList>
    </citation>
    <scope>NUCLEOTIDE SEQUENCE [LARGE SCALE GENOMIC DNA]</scope>
    <source>
        <strain evidence="20 21">Tbo3840</strain>
    </source>
</reference>
<dbReference type="InterPro" id="IPR025654">
    <property type="entry name" value="PEX2/10"/>
</dbReference>
<comment type="catalytic activity">
    <reaction evidence="16">
        <text>[E2 ubiquitin-conjugating enzyme]-S-ubiquitinyl-L-cysteine + [acceptor protein]-L-cysteine = [E2 ubiquitin-conjugating enzyme]-L-cysteine + [acceptor protein]-S-ubiquitinyl-L-cysteine.</text>
        <dbReference type="EC" id="2.3.2.36"/>
    </reaction>
</comment>
<keyword evidence="8" id="KW-0863">Zinc-finger</keyword>
<dbReference type="GO" id="GO:0061630">
    <property type="term" value="F:ubiquitin protein ligase activity"/>
    <property type="evidence" value="ECO:0007669"/>
    <property type="project" value="UniProtKB-EC"/>
</dbReference>
<comment type="pathway">
    <text evidence="2">Protein modification; protein ubiquitination.</text>
</comment>